<keyword evidence="2" id="KW-1185">Reference proteome</keyword>
<reference evidence="1 2" key="1">
    <citation type="submission" date="2022-01" db="EMBL/GenBank/DDBJ databases">
        <title>Maritalea mediterranea sp. nov., isolated from marine plastic residues from the Malva-rosa beach (Valencia, Spain).</title>
        <authorList>
            <person name="Vidal-Verdu A."/>
            <person name="Molina-Menor E."/>
            <person name="Pascual J."/>
            <person name="Pereto J."/>
            <person name="Porcar M."/>
        </authorList>
    </citation>
    <scope>NUCLEOTIDE SEQUENCE [LARGE SCALE GENOMIC DNA]</scope>
    <source>
        <strain evidence="1 2">P4.10X</strain>
    </source>
</reference>
<proteinExistence type="predicted"/>
<dbReference type="EMBL" id="JAKGTI010000001">
    <property type="protein sequence ID" value="MCF4098201.1"/>
    <property type="molecule type" value="Genomic_DNA"/>
</dbReference>
<name>A0ABS9E5S0_9HYPH</name>
<gene>
    <name evidence="1" type="ORF">L1I42_06810</name>
</gene>
<dbReference type="Pfam" id="PF09669">
    <property type="entry name" value="Phage_pRha"/>
    <property type="match status" value="1"/>
</dbReference>
<accession>A0ABS9E5S0</accession>
<organism evidence="1 2">
    <name type="scientific">Maritalea mediterranea</name>
    <dbReference type="NCBI Taxonomy" id="2909667"/>
    <lineage>
        <taxon>Bacteria</taxon>
        <taxon>Pseudomonadati</taxon>
        <taxon>Pseudomonadota</taxon>
        <taxon>Alphaproteobacteria</taxon>
        <taxon>Hyphomicrobiales</taxon>
        <taxon>Devosiaceae</taxon>
        <taxon>Maritalea</taxon>
    </lineage>
</organism>
<protein>
    <submittedName>
        <fullName evidence="1">Rha family transcriptional regulator</fullName>
    </submittedName>
</protein>
<sequence>MNSPMIRIEDIDIEVDDSSPRIEDLNLAEALGFERERDIRRLIRGHMSELKKFGKVVCTSSARKSAQTPDSKGGRPARTYFLNEKQALYVCAKSNAVNAVDVTIEMVEVFFKVKTGVILKPKPSKELPNEPRTICKSQWRQIQKFIADHWDADSREAVFEELKDYFGVPRYRDVPADWFGEAMRLLKEIAAESATKNAPAQVDLSVSPGCVVVSHEEWRQMQARIRHLEENVAKITDRALAAGLETIGRRRLFKG</sequence>
<evidence type="ECO:0000313" key="1">
    <source>
        <dbReference type="EMBL" id="MCF4098201.1"/>
    </source>
</evidence>
<dbReference type="RefSeq" id="WP_236113733.1">
    <property type="nucleotide sequence ID" value="NZ_JAKGTI010000001.1"/>
</dbReference>
<comment type="caution">
    <text evidence="1">The sequence shown here is derived from an EMBL/GenBank/DDBJ whole genome shotgun (WGS) entry which is preliminary data.</text>
</comment>
<evidence type="ECO:0000313" key="2">
    <source>
        <dbReference type="Proteomes" id="UP001201217"/>
    </source>
</evidence>
<dbReference type="InterPro" id="IPR014054">
    <property type="entry name" value="Phage_regulatory_Rha"/>
</dbReference>
<dbReference type="Proteomes" id="UP001201217">
    <property type="component" value="Unassembled WGS sequence"/>
</dbReference>